<dbReference type="Gene3D" id="2.60.120.180">
    <property type="match status" value="1"/>
</dbReference>
<proteinExistence type="inferred from homology"/>
<gene>
    <name evidence="3" type="ORF">BJZ21_003155</name>
</gene>
<dbReference type="SUPFAM" id="SSF49899">
    <property type="entry name" value="Concanavalin A-like lectins/glucanases"/>
    <property type="match status" value="1"/>
</dbReference>
<dbReference type="AlphaFoldDB" id="A0A7Y9JBR4"/>
<sequence>MKRLSVVLALVAGLLLPLGAADTATAAACTHPEYVTSSPDGMWGNRGYWVHNDMWNASSYHVSQTLSACSFRNWKVTATADNSSGDGAVKTYPNVHKDFHNWSTGHEPRLRSFSHISSTWAARTPHVGVYDAAYDIWLNGVPGEHEVMIWTENFHQVPSGSGASHVATRRFGGHRWKVWATDDNGYIAFVPAHRLTHGKLALKKMLDWLVARGHLPHDVTLGAIDFGFEIVSTGGSPARFKVNDFSLTTRR</sequence>
<evidence type="ECO:0000256" key="1">
    <source>
        <dbReference type="ARBA" id="ARBA00005519"/>
    </source>
</evidence>
<dbReference type="InterPro" id="IPR013319">
    <property type="entry name" value="GH11/12"/>
</dbReference>
<evidence type="ECO:0000313" key="4">
    <source>
        <dbReference type="Proteomes" id="UP000535511"/>
    </source>
</evidence>
<accession>A0A7Y9JBR4</accession>
<keyword evidence="4" id="KW-1185">Reference proteome</keyword>
<comment type="similarity">
    <text evidence="1">Belongs to the glycosyl hydrolase 12 (cellulase H) family.</text>
</comment>
<comment type="caution">
    <text evidence="3">The sequence shown here is derived from an EMBL/GenBank/DDBJ whole genome shotgun (WGS) entry which is preliminary data.</text>
</comment>
<dbReference type="InterPro" id="IPR002594">
    <property type="entry name" value="GH12"/>
</dbReference>
<dbReference type="RefSeq" id="WP_218851520.1">
    <property type="nucleotide sequence ID" value="NZ_JACCBG010000001.1"/>
</dbReference>
<dbReference type="InterPro" id="IPR013320">
    <property type="entry name" value="ConA-like_dom_sf"/>
</dbReference>
<feature type="signal peptide" evidence="2">
    <location>
        <begin position="1"/>
        <end position="20"/>
    </location>
</feature>
<evidence type="ECO:0000256" key="2">
    <source>
        <dbReference type="SAM" id="SignalP"/>
    </source>
</evidence>
<feature type="chain" id="PRO_5038844423" description="Glycosyl hydrolase family 12" evidence="2">
    <location>
        <begin position="21"/>
        <end position="251"/>
    </location>
</feature>
<organism evidence="3 4">
    <name type="scientific">Nocardioides panaciterrulae</name>
    <dbReference type="NCBI Taxonomy" id="661492"/>
    <lineage>
        <taxon>Bacteria</taxon>
        <taxon>Bacillati</taxon>
        <taxon>Actinomycetota</taxon>
        <taxon>Actinomycetes</taxon>
        <taxon>Propionibacteriales</taxon>
        <taxon>Nocardioidaceae</taxon>
        <taxon>Nocardioides</taxon>
    </lineage>
</organism>
<protein>
    <recommendedName>
        <fullName evidence="5">Glycosyl hydrolase family 12</fullName>
    </recommendedName>
</protein>
<dbReference type="PANTHER" id="PTHR34002">
    <property type="entry name" value="BLR1656 PROTEIN"/>
    <property type="match status" value="1"/>
</dbReference>
<name>A0A7Y9JBR4_9ACTN</name>
<keyword evidence="2" id="KW-0732">Signal</keyword>
<reference evidence="3 4" key="1">
    <citation type="submission" date="2020-07" db="EMBL/GenBank/DDBJ databases">
        <title>Sequencing the genomes of 1000 actinobacteria strains.</title>
        <authorList>
            <person name="Klenk H.-P."/>
        </authorList>
    </citation>
    <scope>NUCLEOTIDE SEQUENCE [LARGE SCALE GENOMIC DNA]</scope>
    <source>
        <strain evidence="3 4">DSM 21350</strain>
    </source>
</reference>
<dbReference type="PANTHER" id="PTHR34002:SF9">
    <property type="entry name" value="XYLOGLUCAN-SPECIFIC ENDO-BETA-1,4-GLUCANASE A"/>
    <property type="match status" value="1"/>
</dbReference>
<evidence type="ECO:0008006" key="5">
    <source>
        <dbReference type="Google" id="ProtNLM"/>
    </source>
</evidence>
<dbReference type="GO" id="GO:0000272">
    <property type="term" value="P:polysaccharide catabolic process"/>
    <property type="evidence" value="ECO:0007669"/>
    <property type="project" value="InterPro"/>
</dbReference>
<dbReference type="Proteomes" id="UP000535511">
    <property type="component" value="Unassembled WGS sequence"/>
</dbReference>
<evidence type="ECO:0000313" key="3">
    <source>
        <dbReference type="EMBL" id="NYD43072.1"/>
    </source>
</evidence>
<dbReference type="EMBL" id="JACCBG010000001">
    <property type="protein sequence ID" value="NYD43072.1"/>
    <property type="molecule type" value="Genomic_DNA"/>
</dbReference>
<dbReference type="GO" id="GO:0008810">
    <property type="term" value="F:cellulase activity"/>
    <property type="evidence" value="ECO:0007669"/>
    <property type="project" value="InterPro"/>
</dbReference>